<evidence type="ECO:0000256" key="9">
    <source>
        <dbReference type="ARBA" id="ARBA00023010"/>
    </source>
</evidence>
<dbReference type="GO" id="GO:0065002">
    <property type="term" value="P:intracellular protein transmembrane transport"/>
    <property type="evidence" value="ECO:0007669"/>
    <property type="project" value="TreeGrafter"/>
</dbReference>
<evidence type="ECO:0000256" key="10">
    <source>
        <dbReference type="ARBA" id="ARBA00023136"/>
    </source>
</evidence>
<dbReference type="InterPro" id="IPR004692">
    <property type="entry name" value="SecG"/>
</dbReference>
<dbReference type="Proteomes" id="UP000304864">
    <property type="component" value="Chromosome"/>
</dbReference>
<proteinExistence type="inferred from homology"/>
<dbReference type="GO" id="GO:0015450">
    <property type="term" value="F:protein-transporting ATPase activity"/>
    <property type="evidence" value="ECO:0007669"/>
    <property type="project" value="UniProtKB-UniRule"/>
</dbReference>
<evidence type="ECO:0000256" key="7">
    <source>
        <dbReference type="ARBA" id="ARBA00022927"/>
    </source>
</evidence>
<dbReference type="NCBIfam" id="TIGR00810">
    <property type="entry name" value="secG"/>
    <property type="match status" value="1"/>
</dbReference>
<comment type="subcellular location">
    <subcellularLocation>
        <location evidence="1 11">Cell membrane</location>
        <topology evidence="1 11">Multi-pass membrane protein</topology>
    </subcellularLocation>
</comment>
<protein>
    <recommendedName>
        <fullName evidence="3 11">Protein-export membrane protein SecG</fullName>
    </recommendedName>
</protein>
<evidence type="ECO:0000256" key="6">
    <source>
        <dbReference type="ARBA" id="ARBA00022692"/>
    </source>
</evidence>
<keyword evidence="9 11" id="KW-0811">Translocation</keyword>
<dbReference type="KEGG" id="thig:FE785_03455"/>
<dbReference type="PANTHER" id="PTHR34182:SF1">
    <property type="entry name" value="PROTEIN-EXPORT MEMBRANE PROTEIN SECG"/>
    <property type="match status" value="1"/>
</dbReference>
<keyword evidence="13" id="KW-1185">Reference proteome</keyword>
<accession>A0A4P9K4A6</accession>
<evidence type="ECO:0000256" key="1">
    <source>
        <dbReference type="ARBA" id="ARBA00004651"/>
    </source>
</evidence>
<comment type="function">
    <text evidence="11">Involved in protein export. Participates in an early event of protein translocation.</text>
</comment>
<gene>
    <name evidence="12" type="primary">secG</name>
    <name evidence="12" type="ORF">FE785_03455</name>
</gene>
<dbReference type="PANTHER" id="PTHR34182">
    <property type="entry name" value="PROTEIN-EXPORT MEMBRANE PROTEIN SECG"/>
    <property type="match status" value="1"/>
</dbReference>
<evidence type="ECO:0000256" key="3">
    <source>
        <dbReference type="ARBA" id="ARBA00017876"/>
    </source>
</evidence>
<evidence type="ECO:0000313" key="13">
    <source>
        <dbReference type="Proteomes" id="UP000304864"/>
    </source>
</evidence>
<name>A0A4P9K4A6_9GAMM</name>
<evidence type="ECO:0000256" key="2">
    <source>
        <dbReference type="ARBA" id="ARBA00008445"/>
    </source>
</evidence>
<dbReference type="GO" id="GO:0005886">
    <property type="term" value="C:plasma membrane"/>
    <property type="evidence" value="ECO:0007669"/>
    <property type="project" value="UniProtKB-SubCell"/>
</dbReference>
<dbReference type="GO" id="GO:0009306">
    <property type="term" value="P:protein secretion"/>
    <property type="evidence" value="ECO:0007669"/>
    <property type="project" value="UniProtKB-UniRule"/>
</dbReference>
<keyword evidence="10 11" id="KW-0472">Membrane</keyword>
<keyword evidence="5 11" id="KW-1003">Cell membrane</keyword>
<evidence type="ECO:0000256" key="11">
    <source>
        <dbReference type="RuleBase" id="RU365087"/>
    </source>
</evidence>
<evidence type="ECO:0000256" key="5">
    <source>
        <dbReference type="ARBA" id="ARBA00022475"/>
    </source>
</evidence>
<dbReference type="RefSeq" id="WP_138564436.1">
    <property type="nucleotide sequence ID" value="NZ_CP040602.1"/>
</dbReference>
<comment type="similarity">
    <text evidence="2 11">Belongs to the SecG family.</text>
</comment>
<dbReference type="EMBL" id="CP040602">
    <property type="protein sequence ID" value="QCU89759.1"/>
    <property type="molecule type" value="Genomic_DNA"/>
</dbReference>
<dbReference type="Pfam" id="PF03840">
    <property type="entry name" value="SecG"/>
    <property type="match status" value="1"/>
</dbReference>
<reference evidence="12 13" key="1">
    <citation type="submission" date="2019-05" db="EMBL/GenBank/DDBJ databases">
        <title>Thiomicrorhabdus sediminis sp. nov, a novel sulfur-oxidizing bacterium isolated from coastal sediment.</title>
        <authorList>
            <person name="Liu X."/>
        </authorList>
    </citation>
    <scope>NUCLEOTIDE SEQUENCE [LARGE SCALE GENOMIC DNA]</scope>
    <source>
        <strain evidence="12 13">G1</strain>
    </source>
</reference>
<comment type="caution">
    <text evidence="11">Lacks conserved residue(s) required for the propagation of feature annotation.</text>
</comment>
<keyword evidence="6 11" id="KW-0812">Transmembrane</keyword>
<dbReference type="GO" id="GO:0043952">
    <property type="term" value="P:protein transport by the Sec complex"/>
    <property type="evidence" value="ECO:0007669"/>
    <property type="project" value="TreeGrafter"/>
</dbReference>
<keyword evidence="4 11" id="KW-0813">Transport</keyword>
<dbReference type="AlphaFoldDB" id="A0A4P9K4A6"/>
<dbReference type="PRINTS" id="PR01651">
    <property type="entry name" value="SECGEXPORT"/>
</dbReference>
<sequence>MFGIVLTIHLIIAVVLVALVLVQHGKGADAGANFGGGGTSQSVFGSGGSATFLSRMTAIVATAFFITSLVLAYIASEQAKGYQSVTNKAPAAIEVEKDSTAPVVPE</sequence>
<keyword evidence="8 11" id="KW-1133">Transmembrane helix</keyword>
<evidence type="ECO:0000256" key="8">
    <source>
        <dbReference type="ARBA" id="ARBA00022989"/>
    </source>
</evidence>
<feature type="transmembrane region" description="Helical" evidence="11">
    <location>
        <begin position="54"/>
        <end position="74"/>
    </location>
</feature>
<organism evidence="12 13">
    <name type="scientific">Thiomicrorhabdus sediminis</name>
    <dbReference type="NCBI Taxonomy" id="2580412"/>
    <lineage>
        <taxon>Bacteria</taxon>
        <taxon>Pseudomonadati</taxon>
        <taxon>Pseudomonadota</taxon>
        <taxon>Gammaproteobacteria</taxon>
        <taxon>Thiotrichales</taxon>
        <taxon>Piscirickettsiaceae</taxon>
        <taxon>Thiomicrorhabdus</taxon>
    </lineage>
</organism>
<keyword evidence="7 11" id="KW-0653">Protein transport</keyword>
<dbReference type="OrthoDB" id="9813947at2"/>
<evidence type="ECO:0000256" key="4">
    <source>
        <dbReference type="ARBA" id="ARBA00022448"/>
    </source>
</evidence>
<evidence type="ECO:0000313" key="12">
    <source>
        <dbReference type="EMBL" id="QCU89759.1"/>
    </source>
</evidence>